<dbReference type="KEGG" id="kab:B7C62_12730"/>
<dbReference type="Pfam" id="PF02604">
    <property type="entry name" value="PhdYeFM_antitox"/>
    <property type="match status" value="1"/>
</dbReference>
<evidence type="ECO:0000256" key="1">
    <source>
        <dbReference type="ARBA" id="ARBA00009981"/>
    </source>
</evidence>
<accession>A0ABC8C4N5</accession>
<dbReference type="AlphaFoldDB" id="A0ABC8C4N5"/>
<dbReference type="EMBL" id="CP020563">
    <property type="protein sequence ID" value="ARF77133.1"/>
    <property type="molecule type" value="Genomic_DNA"/>
</dbReference>
<keyword evidence="4" id="KW-1185">Reference proteome</keyword>
<reference evidence="3 4" key="1">
    <citation type="submission" date="2017-04" db="EMBL/GenBank/DDBJ databases">
        <title>The complete genome sequence of Streptomyces albolongus YIM 101047, the producer of novel bafilomycins and novel odoriferous sesquiterpenoids.</title>
        <authorList>
            <person name="Yin M."/>
            <person name="Jiang Y."/>
        </authorList>
    </citation>
    <scope>NUCLEOTIDE SEQUENCE [LARGE SCALE GENOMIC DNA]</scope>
    <source>
        <strain evidence="3 4">YIM 101047</strain>
    </source>
</reference>
<gene>
    <name evidence="3" type="ORF">B7C62_12730</name>
</gene>
<dbReference type="NCBIfam" id="TIGR01552">
    <property type="entry name" value="phd_fam"/>
    <property type="match status" value="1"/>
</dbReference>
<sequence length="78" mass="8381">MRTMTYEEFLADHAGTVDAVGRGGEAVAVTREGHGSVVILPMAEYTSLKETLHLLRDPANARRLLASIDRLEQGSGTA</sequence>
<comment type="function">
    <text evidence="2">Antitoxin component of a type II toxin-antitoxin (TA) system.</text>
</comment>
<protein>
    <recommendedName>
        <fullName evidence="2">Antitoxin</fullName>
    </recommendedName>
</protein>
<dbReference type="Proteomes" id="UP000192251">
    <property type="component" value="Chromosome"/>
</dbReference>
<dbReference type="Gene3D" id="3.40.1620.10">
    <property type="entry name" value="YefM-like domain"/>
    <property type="match status" value="1"/>
</dbReference>
<dbReference type="PANTHER" id="PTHR33713">
    <property type="entry name" value="ANTITOXIN YAFN-RELATED"/>
    <property type="match status" value="1"/>
</dbReference>
<dbReference type="SUPFAM" id="SSF143120">
    <property type="entry name" value="YefM-like"/>
    <property type="match status" value="1"/>
</dbReference>
<organism evidence="3 4">
    <name type="scientific">Kitasatospora albolonga</name>
    <dbReference type="NCBI Taxonomy" id="68173"/>
    <lineage>
        <taxon>Bacteria</taxon>
        <taxon>Bacillati</taxon>
        <taxon>Actinomycetota</taxon>
        <taxon>Actinomycetes</taxon>
        <taxon>Kitasatosporales</taxon>
        <taxon>Streptomycetaceae</taxon>
        <taxon>Kitasatospora</taxon>
    </lineage>
</organism>
<dbReference type="InterPro" id="IPR006442">
    <property type="entry name" value="Antitoxin_Phd/YefM"/>
</dbReference>
<dbReference type="PANTHER" id="PTHR33713:SF6">
    <property type="entry name" value="ANTITOXIN YEFM"/>
    <property type="match status" value="1"/>
</dbReference>
<dbReference type="InterPro" id="IPR036165">
    <property type="entry name" value="YefM-like_sf"/>
</dbReference>
<comment type="similarity">
    <text evidence="1 2">Belongs to the phD/YefM antitoxin family.</text>
</comment>
<dbReference type="InterPro" id="IPR051405">
    <property type="entry name" value="phD/YefM_antitoxin"/>
</dbReference>
<proteinExistence type="inferred from homology"/>
<evidence type="ECO:0000256" key="2">
    <source>
        <dbReference type="RuleBase" id="RU362080"/>
    </source>
</evidence>
<name>A0ABC8C4N5_9ACTN</name>
<evidence type="ECO:0000313" key="3">
    <source>
        <dbReference type="EMBL" id="ARF77133.1"/>
    </source>
</evidence>
<dbReference type="RefSeq" id="WP_084753568.1">
    <property type="nucleotide sequence ID" value="NZ_CP020563.1"/>
</dbReference>
<evidence type="ECO:0000313" key="4">
    <source>
        <dbReference type="Proteomes" id="UP000192251"/>
    </source>
</evidence>
<dbReference type="Gene3D" id="6.10.250.330">
    <property type="match status" value="1"/>
</dbReference>